<proteinExistence type="inferred from homology"/>
<dbReference type="EMBL" id="CP039371">
    <property type="protein sequence ID" value="QCI13045.1"/>
    <property type="molecule type" value="Genomic_DNA"/>
</dbReference>
<evidence type="ECO:0000259" key="6">
    <source>
        <dbReference type="PROSITE" id="PS51898"/>
    </source>
</evidence>
<evidence type="ECO:0000313" key="8">
    <source>
        <dbReference type="EMBL" id="QCI13045.1"/>
    </source>
</evidence>
<dbReference type="Pfam" id="PF02899">
    <property type="entry name" value="Phage_int_SAM_1"/>
    <property type="match status" value="1"/>
</dbReference>
<dbReference type="InterPro" id="IPR013762">
    <property type="entry name" value="Integrase-like_cat_sf"/>
</dbReference>
<dbReference type="PROSITE" id="PS51898">
    <property type="entry name" value="TYR_RECOMBINASE"/>
    <property type="match status" value="1"/>
</dbReference>
<dbReference type="InterPro" id="IPR002104">
    <property type="entry name" value="Integrase_catalytic"/>
</dbReference>
<gene>
    <name evidence="8" type="ORF">E6B08_17445</name>
</gene>
<evidence type="ECO:0000256" key="5">
    <source>
        <dbReference type="PROSITE-ProRule" id="PRU01248"/>
    </source>
</evidence>
<keyword evidence="2" id="KW-0229">DNA integration</keyword>
<dbReference type="InterPro" id="IPR004107">
    <property type="entry name" value="Integrase_SAM-like_N"/>
</dbReference>
<evidence type="ECO:0000256" key="3">
    <source>
        <dbReference type="ARBA" id="ARBA00023125"/>
    </source>
</evidence>
<protein>
    <recommendedName>
        <fullName evidence="10">Integrase</fullName>
    </recommendedName>
</protein>
<reference evidence="9" key="1">
    <citation type="submission" date="2019-04" db="EMBL/GenBank/DDBJ databases">
        <title>Genome sequence of Pseudomonas putida 1290, an auxin catabolizing strain.</title>
        <authorList>
            <person name="Laird T.S."/>
            <person name="Leveau J.H.J."/>
        </authorList>
    </citation>
    <scope>NUCLEOTIDE SEQUENCE [LARGE SCALE GENOMIC DNA]</scope>
    <source>
        <strain evidence="9">1290</strain>
    </source>
</reference>
<dbReference type="SUPFAM" id="SSF56349">
    <property type="entry name" value="DNA breaking-rejoining enzymes"/>
    <property type="match status" value="1"/>
</dbReference>
<accession>A0A4D6XJJ9</accession>
<sequence>MRLMKPKFQSYAEAKRNIEKAGLELASFNHCETSEVRLPFLLGVDGKPVFEVHDFLHEKMFYLGSYKSLNSIRTYSESLQHWFVYLEGEDLEWKSVSVRNIVGYRNYMKSSGGTSRKSLSAATVNLRINVVVEFYRYWWSEQYRSHGSVQAKSNIERSRSRTVRLRVNADRKGARALTLESCAEIYSQLKGVHRLVFLWCVCTGMRISSVLNLELSQFNRLAEAGGHGFIEVEVKGGRKQSVYVPGLVTEETISYILVERCLTPSINSDSEEKLFLNSRGQYVTRGCYYSAFKRGCAAKNIKSNPHQTRATFATHLESRLQPVKDTHHLDPLKIIQGLLGHASSDTTQMYLENIKGRHINVTGLIEDYANVFREYEG</sequence>
<feature type="domain" description="Core-binding (CB)" evidence="7">
    <location>
        <begin position="57"/>
        <end position="139"/>
    </location>
</feature>
<dbReference type="Gene3D" id="1.10.443.10">
    <property type="entry name" value="Intergrase catalytic core"/>
    <property type="match status" value="1"/>
</dbReference>
<dbReference type="Gene3D" id="1.10.150.130">
    <property type="match status" value="1"/>
</dbReference>
<evidence type="ECO:0000256" key="4">
    <source>
        <dbReference type="ARBA" id="ARBA00023172"/>
    </source>
</evidence>
<dbReference type="InterPro" id="IPR044068">
    <property type="entry name" value="CB"/>
</dbReference>
<dbReference type="Proteomes" id="UP000298551">
    <property type="component" value="Chromosome"/>
</dbReference>
<evidence type="ECO:0000259" key="7">
    <source>
        <dbReference type="PROSITE" id="PS51900"/>
    </source>
</evidence>
<keyword evidence="4" id="KW-0233">DNA recombination</keyword>
<comment type="similarity">
    <text evidence="1">Belongs to the 'phage' integrase family.</text>
</comment>
<dbReference type="PROSITE" id="PS51900">
    <property type="entry name" value="CB"/>
    <property type="match status" value="1"/>
</dbReference>
<evidence type="ECO:0008006" key="10">
    <source>
        <dbReference type="Google" id="ProtNLM"/>
    </source>
</evidence>
<dbReference type="RefSeq" id="WP_136915197.1">
    <property type="nucleotide sequence ID" value="NZ_CP039371.1"/>
</dbReference>
<evidence type="ECO:0000256" key="2">
    <source>
        <dbReference type="ARBA" id="ARBA00022908"/>
    </source>
</evidence>
<dbReference type="CDD" id="cd00397">
    <property type="entry name" value="DNA_BRE_C"/>
    <property type="match status" value="1"/>
</dbReference>
<dbReference type="InterPro" id="IPR011010">
    <property type="entry name" value="DNA_brk_join_enz"/>
</dbReference>
<evidence type="ECO:0000256" key="1">
    <source>
        <dbReference type="ARBA" id="ARBA00008857"/>
    </source>
</evidence>
<dbReference type="GO" id="GO:0003677">
    <property type="term" value="F:DNA binding"/>
    <property type="evidence" value="ECO:0007669"/>
    <property type="project" value="UniProtKB-UniRule"/>
</dbReference>
<dbReference type="GO" id="GO:0015074">
    <property type="term" value="P:DNA integration"/>
    <property type="evidence" value="ECO:0007669"/>
    <property type="project" value="UniProtKB-KW"/>
</dbReference>
<keyword evidence="3 5" id="KW-0238">DNA-binding</keyword>
<evidence type="ECO:0000313" key="9">
    <source>
        <dbReference type="Proteomes" id="UP000298551"/>
    </source>
</evidence>
<dbReference type="InterPro" id="IPR010998">
    <property type="entry name" value="Integrase_recombinase_N"/>
</dbReference>
<dbReference type="GO" id="GO:0006310">
    <property type="term" value="P:DNA recombination"/>
    <property type="evidence" value="ECO:0007669"/>
    <property type="project" value="UniProtKB-KW"/>
</dbReference>
<name>A0A4D6XJJ9_PSEPU</name>
<dbReference type="PANTHER" id="PTHR30349:SF41">
    <property type="entry name" value="INTEGRASE_RECOMBINASE PROTEIN MJ0367-RELATED"/>
    <property type="match status" value="1"/>
</dbReference>
<organism evidence="8 9">
    <name type="scientific">Pseudomonas putida</name>
    <name type="common">Arthrobacter siderocapsulatus</name>
    <dbReference type="NCBI Taxonomy" id="303"/>
    <lineage>
        <taxon>Bacteria</taxon>
        <taxon>Pseudomonadati</taxon>
        <taxon>Pseudomonadota</taxon>
        <taxon>Gammaproteobacteria</taxon>
        <taxon>Pseudomonadales</taxon>
        <taxon>Pseudomonadaceae</taxon>
        <taxon>Pseudomonas</taxon>
    </lineage>
</organism>
<dbReference type="InterPro" id="IPR050090">
    <property type="entry name" value="Tyrosine_recombinase_XerCD"/>
</dbReference>
<dbReference type="Pfam" id="PF00589">
    <property type="entry name" value="Phage_integrase"/>
    <property type="match status" value="1"/>
</dbReference>
<dbReference type="OrthoDB" id="9795573at2"/>
<dbReference type="PANTHER" id="PTHR30349">
    <property type="entry name" value="PHAGE INTEGRASE-RELATED"/>
    <property type="match status" value="1"/>
</dbReference>
<feature type="domain" description="Tyr recombinase" evidence="6">
    <location>
        <begin position="172"/>
        <end position="363"/>
    </location>
</feature>
<dbReference type="AlphaFoldDB" id="A0A4D6XJJ9"/>